<evidence type="ECO:0008006" key="4">
    <source>
        <dbReference type="Google" id="ProtNLM"/>
    </source>
</evidence>
<sequence>MLVMENCGCAPGLPPSSDCLQDVATTSGACDIPSGSKVVSCSRWTPCWTLYDLASQGTAYFLILIIQSMTVVAGRRGSRILFAPAMNRLPWCMCVAAWIVGLVACWARYD</sequence>
<evidence type="ECO:0000313" key="3">
    <source>
        <dbReference type="Proteomes" id="UP001189429"/>
    </source>
</evidence>
<name>A0ABN9V8J4_9DINO</name>
<protein>
    <recommendedName>
        <fullName evidence="4">Very-long-chain 3-oxoacyl-CoA synthase</fullName>
    </recommendedName>
</protein>
<keyword evidence="3" id="KW-1185">Reference proteome</keyword>
<evidence type="ECO:0000313" key="2">
    <source>
        <dbReference type="EMBL" id="CAK0869277.1"/>
    </source>
</evidence>
<keyword evidence="1" id="KW-0472">Membrane</keyword>
<feature type="transmembrane region" description="Helical" evidence="1">
    <location>
        <begin position="89"/>
        <end position="109"/>
    </location>
</feature>
<dbReference type="EMBL" id="CAUYUJ010016837">
    <property type="protein sequence ID" value="CAK0869277.1"/>
    <property type="molecule type" value="Genomic_DNA"/>
</dbReference>
<dbReference type="Proteomes" id="UP001189429">
    <property type="component" value="Unassembled WGS sequence"/>
</dbReference>
<accession>A0ABN9V8J4</accession>
<comment type="caution">
    <text evidence="2">The sequence shown here is derived from an EMBL/GenBank/DDBJ whole genome shotgun (WGS) entry which is preliminary data.</text>
</comment>
<keyword evidence="1" id="KW-0812">Transmembrane</keyword>
<proteinExistence type="predicted"/>
<keyword evidence="1" id="KW-1133">Transmembrane helix</keyword>
<evidence type="ECO:0000256" key="1">
    <source>
        <dbReference type="SAM" id="Phobius"/>
    </source>
</evidence>
<reference evidence="2" key="1">
    <citation type="submission" date="2023-10" db="EMBL/GenBank/DDBJ databases">
        <authorList>
            <person name="Chen Y."/>
            <person name="Shah S."/>
            <person name="Dougan E. K."/>
            <person name="Thang M."/>
            <person name="Chan C."/>
        </authorList>
    </citation>
    <scope>NUCLEOTIDE SEQUENCE [LARGE SCALE GENOMIC DNA]</scope>
</reference>
<feature type="transmembrane region" description="Helical" evidence="1">
    <location>
        <begin position="58"/>
        <end position="77"/>
    </location>
</feature>
<organism evidence="2 3">
    <name type="scientific">Prorocentrum cordatum</name>
    <dbReference type="NCBI Taxonomy" id="2364126"/>
    <lineage>
        <taxon>Eukaryota</taxon>
        <taxon>Sar</taxon>
        <taxon>Alveolata</taxon>
        <taxon>Dinophyceae</taxon>
        <taxon>Prorocentrales</taxon>
        <taxon>Prorocentraceae</taxon>
        <taxon>Prorocentrum</taxon>
    </lineage>
</organism>
<gene>
    <name evidence="2" type="ORF">PCOR1329_LOCUS55683</name>
</gene>